<feature type="transmembrane region" description="Helical" evidence="6">
    <location>
        <begin position="12"/>
        <end position="34"/>
    </location>
</feature>
<dbReference type="SUPFAM" id="SSF103473">
    <property type="entry name" value="MFS general substrate transporter"/>
    <property type="match status" value="1"/>
</dbReference>
<feature type="transmembrane region" description="Helical" evidence="6">
    <location>
        <begin position="176"/>
        <end position="197"/>
    </location>
</feature>
<feature type="transmembrane region" description="Helical" evidence="6">
    <location>
        <begin position="86"/>
        <end position="105"/>
    </location>
</feature>
<feature type="transmembrane region" description="Helical" evidence="6">
    <location>
        <begin position="282"/>
        <end position="299"/>
    </location>
</feature>
<protein>
    <submittedName>
        <fullName evidence="8">MFS transporter</fullName>
    </submittedName>
</protein>
<evidence type="ECO:0000256" key="2">
    <source>
        <dbReference type="ARBA" id="ARBA00022475"/>
    </source>
</evidence>
<dbReference type="GO" id="GO:0022857">
    <property type="term" value="F:transmembrane transporter activity"/>
    <property type="evidence" value="ECO:0007669"/>
    <property type="project" value="InterPro"/>
</dbReference>
<gene>
    <name evidence="8" type="ORF">Cch01nite_05890</name>
</gene>
<feature type="transmembrane region" description="Helical" evidence="6">
    <location>
        <begin position="218"/>
        <end position="244"/>
    </location>
</feature>
<dbReference type="EMBL" id="BONK01000002">
    <property type="protein sequence ID" value="GIG19865.1"/>
    <property type="molecule type" value="Genomic_DNA"/>
</dbReference>
<comment type="subcellular location">
    <subcellularLocation>
        <location evidence="1">Cell membrane</location>
        <topology evidence="1">Multi-pass membrane protein</topology>
    </subcellularLocation>
</comment>
<dbReference type="AlphaFoldDB" id="A0A919TXV2"/>
<feature type="transmembrane region" description="Helical" evidence="6">
    <location>
        <begin position="305"/>
        <end position="328"/>
    </location>
</feature>
<comment type="caution">
    <text evidence="8">The sequence shown here is derived from an EMBL/GenBank/DDBJ whole genome shotgun (WGS) entry which is preliminary data.</text>
</comment>
<feature type="transmembrane region" description="Helical" evidence="6">
    <location>
        <begin position="54"/>
        <end position="74"/>
    </location>
</feature>
<dbReference type="InterPro" id="IPR020846">
    <property type="entry name" value="MFS_dom"/>
</dbReference>
<dbReference type="InterPro" id="IPR036259">
    <property type="entry name" value="MFS_trans_sf"/>
</dbReference>
<dbReference type="PROSITE" id="PS50850">
    <property type="entry name" value="MFS"/>
    <property type="match status" value="1"/>
</dbReference>
<proteinExistence type="predicted"/>
<dbReference type="PANTHER" id="PTHR43124">
    <property type="entry name" value="PURINE EFFLUX PUMP PBUE"/>
    <property type="match status" value="1"/>
</dbReference>
<evidence type="ECO:0000313" key="9">
    <source>
        <dbReference type="Proteomes" id="UP000632740"/>
    </source>
</evidence>
<dbReference type="Proteomes" id="UP000632740">
    <property type="component" value="Unassembled WGS sequence"/>
</dbReference>
<dbReference type="Gene3D" id="1.20.1250.20">
    <property type="entry name" value="MFS general substrate transporter like domains"/>
    <property type="match status" value="1"/>
</dbReference>
<sequence length="395" mass="39174">MTQTAPTTWQPGSLRAAAGGLAALTLATFVALTTELVPVGLLPQMSDDLGVTESIAGLLVTVYAFMVAALAIPLTLGTRRLPRKGLLLVTLAAYTASNLLVGIAPGFGVVAAGRALGGVAHALFFSLSIGYGSRLVAPRFTGRALALVTAGASAGLVLGVPLSTTLGVAVGWRNGFLVLAAACGVATVLVATLLPGVSADDAPHADGTRTARRARLGIVSVSNTLTYLGQYVVYTYVSVILLASGLRETAVGPVLLGLGAVGLLGTAYAATSLDRHPRRGTVVVHAGMALGLLAVGLTFPTTAGVLAGAALWCGSFGAMASVFQTAAIRTRGGSPDVIGALVNSTANIGIGGGAALGALVLVGPGLEALPFVGAGLVVASLVVILVARTAFPAKP</sequence>
<evidence type="ECO:0000256" key="3">
    <source>
        <dbReference type="ARBA" id="ARBA00022692"/>
    </source>
</evidence>
<organism evidence="8 9">
    <name type="scientific">Cellulomonas chitinilytica</name>
    <dbReference type="NCBI Taxonomy" id="398759"/>
    <lineage>
        <taxon>Bacteria</taxon>
        <taxon>Bacillati</taxon>
        <taxon>Actinomycetota</taxon>
        <taxon>Actinomycetes</taxon>
        <taxon>Micrococcales</taxon>
        <taxon>Cellulomonadaceae</taxon>
        <taxon>Cellulomonas</taxon>
    </lineage>
</organism>
<evidence type="ECO:0000256" key="1">
    <source>
        <dbReference type="ARBA" id="ARBA00004651"/>
    </source>
</evidence>
<dbReference type="GO" id="GO:0005886">
    <property type="term" value="C:plasma membrane"/>
    <property type="evidence" value="ECO:0007669"/>
    <property type="project" value="UniProtKB-SubCell"/>
</dbReference>
<keyword evidence="2" id="KW-1003">Cell membrane</keyword>
<accession>A0A919TXV2</accession>
<feature type="transmembrane region" description="Helical" evidence="6">
    <location>
        <begin position="368"/>
        <end position="391"/>
    </location>
</feature>
<evidence type="ECO:0000313" key="8">
    <source>
        <dbReference type="EMBL" id="GIG19865.1"/>
    </source>
</evidence>
<evidence type="ECO:0000256" key="5">
    <source>
        <dbReference type="ARBA" id="ARBA00023136"/>
    </source>
</evidence>
<keyword evidence="4 6" id="KW-1133">Transmembrane helix</keyword>
<name>A0A919TXV2_9CELL</name>
<dbReference type="InterPro" id="IPR011701">
    <property type="entry name" value="MFS"/>
</dbReference>
<feature type="transmembrane region" description="Helical" evidence="6">
    <location>
        <begin position="111"/>
        <end position="132"/>
    </location>
</feature>
<keyword evidence="3 6" id="KW-0812">Transmembrane</keyword>
<evidence type="ECO:0000256" key="6">
    <source>
        <dbReference type="SAM" id="Phobius"/>
    </source>
</evidence>
<keyword evidence="5 6" id="KW-0472">Membrane</keyword>
<dbReference type="Pfam" id="PF07690">
    <property type="entry name" value="MFS_1"/>
    <property type="match status" value="1"/>
</dbReference>
<dbReference type="PANTHER" id="PTHR43124:SF3">
    <property type="entry name" value="CHLORAMPHENICOL EFFLUX PUMP RV0191"/>
    <property type="match status" value="1"/>
</dbReference>
<dbReference type="InterPro" id="IPR050189">
    <property type="entry name" value="MFS_Efflux_Transporters"/>
</dbReference>
<feature type="transmembrane region" description="Helical" evidence="6">
    <location>
        <begin position="340"/>
        <end position="362"/>
    </location>
</feature>
<evidence type="ECO:0000259" key="7">
    <source>
        <dbReference type="PROSITE" id="PS50850"/>
    </source>
</evidence>
<feature type="domain" description="Major facilitator superfamily (MFS) profile" evidence="7">
    <location>
        <begin position="20"/>
        <end position="391"/>
    </location>
</feature>
<reference evidence="8" key="1">
    <citation type="submission" date="2021-01" db="EMBL/GenBank/DDBJ databases">
        <title>Whole genome shotgun sequence of Cellulomonas chitinilytica NBRC 110799.</title>
        <authorList>
            <person name="Komaki H."/>
            <person name="Tamura T."/>
        </authorList>
    </citation>
    <scope>NUCLEOTIDE SEQUENCE</scope>
    <source>
        <strain evidence="8">NBRC 110799</strain>
    </source>
</reference>
<evidence type="ECO:0000256" key="4">
    <source>
        <dbReference type="ARBA" id="ARBA00022989"/>
    </source>
</evidence>
<keyword evidence="9" id="KW-1185">Reference proteome</keyword>
<dbReference type="CDD" id="cd17324">
    <property type="entry name" value="MFS_NepI_like"/>
    <property type="match status" value="1"/>
</dbReference>
<feature type="transmembrane region" description="Helical" evidence="6">
    <location>
        <begin position="250"/>
        <end position="270"/>
    </location>
</feature>
<dbReference type="RefSeq" id="WP_239069802.1">
    <property type="nucleotide sequence ID" value="NZ_BONK01000002.1"/>
</dbReference>
<feature type="transmembrane region" description="Helical" evidence="6">
    <location>
        <begin position="144"/>
        <end position="170"/>
    </location>
</feature>